<dbReference type="Gene3D" id="2.60.60.20">
    <property type="entry name" value="PLAT/LH2 domain"/>
    <property type="match status" value="1"/>
</dbReference>
<feature type="chain" id="PRO_5041470504" description="Vitellogenin domain-containing protein" evidence="1">
    <location>
        <begin position="30"/>
        <end position="217"/>
    </location>
</feature>
<evidence type="ECO:0000313" key="3">
    <source>
        <dbReference type="Proteomes" id="UP001175271"/>
    </source>
</evidence>
<dbReference type="SUPFAM" id="SSF49723">
    <property type="entry name" value="Lipase/lipooxygenase domain (PLAT/LH2 domain)"/>
    <property type="match status" value="1"/>
</dbReference>
<sequence length="217" mass="24026">MDATRSLSTSLVMILSTIVFLALFQVGHAAFDGERFSGDYELLVEYKVHTADKTFAGTNSNLSFSFGYLGDSTDKLVYHQEGVAPKLGRTNFEQDQIDTFSDVLSGANYKKVEAACAKQSTKEAEYKNCLTRPNIVFIDAQSKKLFGIADDWMLDSISVKVTVRSTSTKEAKATGSSQFLAQDKWIKPKRKYYLRSTEEGAPTLINKGVPVDGRAYP</sequence>
<keyword evidence="3" id="KW-1185">Reference proteome</keyword>
<evidence type="ECO:0000313" key="2">
    <source>
        <dbReference type="EMBL" id="KAK0422584.1"/>
    </source>
</evidence>
<proteinExistence type="predicted"/>
<comment type="caution">
    <text evidence="2">The sequence shown here is derived from an EMBL/GenBank/DDBJ whole genome shotgun (WGS) entry which is preliminary data.</text>
</comment>
<evidence type="ECO:0008006" key="4">
    <source>
        <dbReference type="Google" id="ProtNLM"/>
    </source>
</evidence>
<feature type="signal peptide" evidence="1">
    <location>
        <begin position="1"/>
        <end position="29"/>
    </location>
</feature>
<reference evidence="2" key="1">
    <citation type="submission" date="2023-06" db="EMBL/GenBank/DDBJ databases">
        <title>Genomic analysis of the entomopathogenic nematode Steinernema hermaphroditum.</title>
        <authorList>
            <person name="Schwarz E.M."/>
            <person name="Heppert J.K."/>
            <person name="Baniya A."/>
            <person name="Schwartz H.T."/>
            <person name="Tan C.-H."/>
            <person name="Antoshechkin I."/>
            <person name="Sternberg P.W."/>
            <person name="Goodrich-Blair H."/>
            <person name="Dillman A.R."/>
        </authorList>
    </citation>
    <scope>NUCLEOTIDE SEQUENCE</scope>
    <source>
        <strain evidence="2">PS9179</strain>
        <tissue evidence="2">Whole animal</tissue>
    </source>
</reference>
<gene>
    <name evidence="2" type="ORF">QR680_007652</name>
</gene>
<keyword evidence="1" id="KW-0732">Signal</keyword>
<dbReference type="Proteomes" id="UP001175271">
    <property type="component" value="Unassembled WGS sequence"/>
</dbReference>
<dbReference type="EMBL" id="JAUCMV010000001">
    <property type="protein sequence ID" value="KAK0422584.1"/>
    <property type="molecule type" value="Genomic_DNA"/>
</dbReference>
<protein>
    <recommendedName>
        <fullName evidence="4">Vitellogenin domain-containing protein</fullName>
    </recommendedName>
</protein>
<dbReference type="AlphaFoldDB" id="A0AA39M6R6"/>
<accession>A0AA39M6R6</accession>
<organism evidence="2 3">
    <name type="scientific">Steinernema hermaphroditum</name>
    <dbReference type="NCBI Taxonomy" id="289476"/>
    <lineage>
        <taxon>Eukaryota</taxon>
        <taxon>Metazoa</taxon>
        <taxon>Ecdysozoa</taxon>
        <taxon>Nematoda</taxon>
        <taxon>Chromadorea</taxon>
        <taxon>Rhabditida</taxon>
        <taxon>Tylenchina</taxon>
        <taxon>Panagrolaimomorpha</taxon>
        <taxon>Strongyloidoidea</taxon>
        <taxon>Steinernematidae</taxon>
        <taxon>Steinernema</taxon>
    </lineage>
</organism>
<evidence type="ECO:0000256" key="1">
    <source>
        <dbReference type="SAM" id="SignalP"/>
    </source>
</evidence>
<name>A0AA39M6R6_9BILA</name>
<dbReference type="InterPro" id="IPR036392">
    <property type="entry name" value="PLAT/LH2_dom_sf"/>
</dbReference>